<dbReference type="Gene3D" id="3.90.1150.10">
    <property type="entry name" value="Aspartate Aminotransferase, domain 1"/>
    <property type="match status" value="1"/>
</dbReference>
<dbReference type="Proteomes" id="UP000593802">
    <property type="component" value="Chromosome"/>
</dbReference>
<dbReference type="InterPro" id="IPR000192">
    <property type="entry name" value="Aminotrans_V_dom"/>
</dbReference>
<dbReference type="InterPro" id="IPR016454">
    <property type="entry name" value="Cysteine_dSase"/>
</dbReference>
<dbReference type="Pfam" id="PF00266">
    <property type="entry name" value="Aminotran_5"/>
    <property type="match status" value="1"/>
</dbReference>
<dbReference type="Gene3D" id="3.40.640.10">
    <property type="entry name" value="Type I PLP-dependent aspartate aminotransferase-like (Major domain)"/>
    <property type="match status" value="1"/>
</dbReference>
<dbReference type="InterPro" id="IPR015421">
    <property type="entry name" value="PyrdxlP-dep_Trfase_major"/>
</dbReference>
<keyword evidence="10" id="KW-1185">Reference proteome</keyword>
<evidence type="ECO:0000256" key="3">
    <source>
        <dbReference type="ARBA" id="ARBA00012239"/>
    </source>
</evidence>
<dbReference type="NCBIfam" id="TIGR01977">
    <property type="entry name" value="am_tr_V_EF2568"/>
    <property type="match status" value="1"/>
</dbReference>
<dbReference type="KEGG" id="eff:skT53_24680"/>
<dbReference type="PIRSF" id="PIRSF005572">
    <property type="entry name" value="NifS"/>
    <property type="match status" value="1"/>
</dbReference>
<keyword evidence="4" id="KW-0808">Transferase</keyword>
<comment type="catalytic activity">
    <reaction evidence="6">
        <text>(sulfur carrier)-H + L-cysteine = (sulfur carrier)-SH + L-alanine</text>
        <dbReference type="Rhea" id="RHEA:43892"/>
        <dbReference type="Rhea" id="RHEA-COMP:14737"/>
        <dbReference type="Rhea" id="RHEA-COMP:14739"/>
        <dbReference type="ChEBI" id="CHEBI:29917"/>
        <dbReference type="ChEBI" id="CHEBI:35235"/>
        <dbReference type="ChEBI" id="CHEBI:57972"/>
        <dbReference type="ChEBI" id="CHEBI:64428"/>
        <dbReference type="EC" id="2.8.1.7"/>
    </reaction>
</comment>
<comment type="similarity">
    <text evidence="2">Belongs to the class-V pyridoxal-phosphate-dependent aminotransferase family. Csd subfamily.</text>
</comment>
<sequence length="379" mass="41383">MIYLDNAASSWPKPPQVVKSMEEVLLNYAANPGRSGHQLAAKAAEKIFETRARIAKLFHVKNPNDIVFTQNATESTNLALKGFLKPGDHVLTTSLEHNSIRRPLEFLKAKGVEVTYLNIHTGKDLHADLLEQSFRENTKLVAVTHASNVTGTILPIEMIGEITSRHGIRLLVDASQTAGFCSIDVDSMKIDLLAFTGHKSLYGPQGTGGLYVHPELDLVPLLHGGTGGYSELIDQPPIRPERFESGTRNTVGIAGLGAGVNFIEQTGLQQIQQHEQQLANYLVDELAAIPSIAVYGWEKNEFQCPIVSFAVEGFDANEIGFILDAHYQIAVRAGLHCSPLAHDSLGTSEQGGLVRVSFGYFNSEEDVKELVHALKDIIN</sequence>
<dbReference type="InterPro" id="IPR015424">
    <property type="entry name" value="PyrdxlP-dep_Trfase"/>
</dbReference>
<dbReference type="AlphaFoldDB" id="A0A7I8DBB8"/>
<reference evidence="9 10" key="1">
    <citation type="submission" date="2020-08" db="EMBL/GenBank/DDBJ databases">
        <title>Complete Genome Sequence of Effusibacillus dendaii Strain skT53, Isolated from Farmland soil.</title>
        <authorList>
            <person name="Konishi T."/>
            <person name="Kawasaki H."/>
        </authorList>
    </citation>
    <scope>NUCLEOTIDE SEQUENCE [LARGE SCALE GENOMIC DNA]</scope>
    <source>
        <strain evidence="10">skT53</strain>
    </source>
</reference>
<evidence type="ECO:0000259" key="8">
    <source>
        <dbReference type="Pfam" id="PF00266"/>
    </source>
</evidence>
<proteinExistence type="inferred from homology"/>
<gene>
    <name evidence="9" type="ORF">skT53_24680</name>
</gene>
<dbReference type="PANTHER" id="PTHR43586">
    <property type="entry name" value="CYSTEINE DESULFURASE"/>
    <property type="match status" value="1"/>
</dbReference>
<dbReference type="PROSITE" id="PS00595">
    <property type="entry name" value="AA_TRANSFER_CLASS_5"/>
    <property type="match status" value="1"/>
</dbReference>
<name>A0A7I8DBB8_9BACL</name>
<protein>
    <recommendedName>
        <fullName evidence="3">cysteine desulfurase</fullName>
        <ecNumber evidence="3">2.8.1.7</ecNumber>
    </recommendedName>
</protein>
<dbReference type="InterPro" id="IPR010969">
    <property type="entry name" value="Cys_dSase-rel_unknwn_funct"/>
</dbReference>
<accession>A0A7I8DBB8</accession>
<dbReference type="EC" id="2.8.1.7" evidence="3"/>
<evidence type="ECO:0000313" key="9">
    <source>
        <dbReference type="EMBL" id="BCJ87483.1"/>
    </source>
</evidence>
<dbReference type="GO" id="GO:0031071">
    <property type="term" value="F:cysteine desulfurase activity"/>
    <property type="evidence" value="ECO:0007669"/>
    <property type="project" value="UniProtKB-EC"/>
</dbReference>
<keyword evidence="5" id="KW-0663">Pyridoxal phosphate</keyword>
<organism evidence="9 10">
    <name type="scientific">Effusibacillus dendaii</name>
    <dbReference type="NCBI Taxonomy" id="2743772"/>
    <lineage>
        <taxon>Bacteria</taxon>
        <taxon>Bacillati</taxon>
        <taxon>Bacillota</taxon>
        <taxon>Bacilli</taxon>
        <taxon>Bacillales</taxon>
        <taxon>Alicyclobacillaceae</taxon>
        <taxon>Effusibacillus</taxon>
    </lineage>
</organism>
<dbReference type="GO" id="GO:0030170">
    <property type="term" value="F:pyridoxal phosphate binding"/>
    <property type="evidence" value="ECO:0007669"/>
    <property type="project" value="InterPro"/>
</dbReference>
<evidence type="ECO:0000256" key="4">
    <source>
        <dbReference type="ARBA" id="ARBA00022679"/>
    </source>
</evidence>
<dbReference type="InterPro" id="IPR015422">
    <property type="entry name" value="PyrdxlP-dep_Trfase_small"/>
</dbReference>
<dbReference type="PANTHER" id="PTHR43586:SF4">
    <property type="entry name" value="ISOPENICILLIN N EPIMERASE"/>
    <property type="match status" value="1"/>
</dbReference>
<dbReference type="InterPro" id="IPR010970">
    <property type="entry name" value="Cys_dSase_SufS"/>
</dbReference>
<evidence type="ECO:0000256" key="2">
    <source>
        <dbReference type="ARBA" id="ARBA00010447"/>
    </source>
</evidence>
<dbReference type="EMBL" id="AP023366">
    <property type="protein sequence ID" value="BCJ87483.1"/>
    <property type="molecule type" value="Genomic_DNA"/>
</dbReference>
<dbReference type="GO" id="GO:0006534">
    <property type="term" value="P:cysteine metabolic process"/>
    <property type="evidence" value="ECO:0007669"/>
    <property type="project" value="InterPro"/>
</dbReference>
<dbReference type="InterPro" id="IPR020578">
    <property type="entry name" value="Aminotrans_V_PyrdxlP_BS"/>
</dbReference>
<dbReference type="SUPFAM" id="SSF53383">
    <property type="entry name" value="PLP-dependent transferases"/>
    <property type="match status" value="1"/>
</dbReference>
<evidence type="ECO:0000313" key="10">
    <source>
        <dbReference type="Proteomes" id="UP000593802"/>
    </source>
</evidence>
<dbReference type="RefSeq" id="WP_200757508.1">
    <property type="nucleotide sequence ID" value="NZ_AP023366.1"/>
</dbReference>
<evidence type="ECO:0000256" key="7">
    <source>
        <dbReference type="RuleBase" id="RU004504"/>
    </source>
</evidence>
<evidence type="ECO:0000256" key="6">
    <source>
        <dbReference type="ARBA" id="ARBA00050776"/>
    </source>
</evidence>
<comment type="cofactor">
    <cofactor evidence="1 7">
        <name>pyridoxal 5'-phosphate</name>
        <dbReference type="ChEBI" id="CHEBI:597326"/>
    </cofactor>
</comment>
<evidence type="ECO:0000256" key="5">
    <source>
        <dbReference type="ARBA" id="ARBA00022898"/>
    </source>
</evidence>
<feature type="domain" description="Aminotransferase class V" evidence="8">
    <location>
        <begin position="2"/>
        <end position="370"/>
    </location>
</feature>
<dbReference type="CDD" id="cd06453">
    <property type="entry name" value="SufS_like"/>
    <property type="match status" value="1"/>
</dbReference>
<evidence type="ECO:0000256" key="1">
    <source>
        <dbReference type="ARBA" id="ARBA00001933"/>
    </source>
</evidence>